<dbReference type="EMBL" id="JMSE01000926">
    <property type="protein sequence ID" value="KDN66570.1"/>
    <property type="molecule type" value="Genomic_DNA"/>
</dbReference>
<name>A0A066XKK6_COLSU</name>
<reference evidence="3" key="1">
    <citation type="journal article" date="2014" name="Genome Announc.">
        <title>Draft genome sequence of Colletotrichum sublineola, a destructive pathogen of cultivated sorghum.</title>
        <authorList>
            <person name="Baroncelli R."/>
            <person name="Sanz-Martin J.M."/>
            <person name="Rech G.E."/>
            <person name="Sukno S.A."/>
            <person name="Thon M.R."/>
        </authorList>
    </citation>
    <scope>NUCLEOTIDE SEQUENCE [LARGE SCALE GENOMIC DNA]</scope>
    <source>
        <strain evidence="3">TX430BB</strain>
    </source>
</reference>
<feature type="compositionally biased region" description="Low complexity" evidence="1">
    <location>
        <begin position="267"/>
        <end position="279"/>
    </location>
</feature>
<dbReference type="OrthoDB" id="4842421at2759"/>
<keyword evidence="3" id="KW-1185">Reference proteome</keyword>
<dbReference type="Proteomes" id="UP000027238">
    <property type="component" value="Unassembled WGS sequence"/>
</dbReference>
<feature type="region of interest" description="Disordered" evidence="1">
    <location>
        <begin position="179"/>
        <end position="322"/>
    </location>
</feature>
<organism evidence="2 3">
    <name type="scientific">Colletotrichum sublineola</name>
    <name type="common">Sorghum anthracnose fungus</name>
    <dbReference type="NCBI Taxonomy" id="1173701"/>
    <lineage>
        <taxon>Eukaryota</taxon>
        <taxon>Fungi</taxon>
        <taxon>Dikarya</taxon>
        <taxon>Ascomycota</taxon>
        <taxon>Pezizomycotina</taxon>
        <taxon>Sordariomycetes</taxon>
        <taxon>Hypocreomycetidae</taxon>
        <taxon>Glomerellales</taxon>
        <taxon>Glomerellaceae</taxon>
        <taxon>Colletotrichum</taxon>
        <taxon>Colletotrichum graminicola species complex</taxon>
    </lineage>
</organism>
<feature type="compositionally biased region" description="Polar residues" evidence="1">
    <location>
        <begin position="29"/>
        <end position="45"/>
    </location>
</feature>
<dbReference type="HOGENOM" id="CLU_040668_0_0_1"/>
<evidence type="ECO:0000256" key="1">
    <source>
        <dbReference type="SAM" id="MobiDB-lite"/>
    </source>
</evidence>
<dbReference type="eggNOG" id="ENOG502T4GR">
    <property type="taxonomic scope" value="Eukaryota"/>
</dbReference>
<sequence>MLESQNIWIRGQLEHVEREASSAVLTPLRGQSSPVEQHQQRQQLSPLPRSKPPTRLRQRPATSIRPVQDNTTTQSAGPDVRGSPPQGAPSKGLSRPPRGPFKRITRLPVPKQQESATGIVKKPLPPTVVVASRRTYKPWPTADADYSRPALKPITFKMDRDMLPRLPGDMSGAVHIRRQLDEQEEAVEQARTNKWLKDLGQQPDNESDKSDDSSPQSQKRRAEDELDSPPGKRTKVHRLRGGNDNDVTVGLRKLLGNLNPFKRRESPGPSSDASANSSSMKNNCFVNDDSGDEGPRNANSKNKDRAGAGASTSPPEELVPEIPPPVIVMESLRSTFGDSEDDRKARRYRDWFASLITLAESTPGSITGSSFWARYGQKKKLEKLKTALGHMSVRPFEKRQATQRRIKLLEAGMKRCGKVAGQLTDMEPAAECLEECYGKIGRDATALENQQSKLASQVALEEKIFVGGVEHGDCFLSWIIKTRNNVYWELSFADRTREKPERIKVGNETYYSV</sequence>
<evidence type="ECO:0000313" key="3">
    <source>
        <dbReference type="Proteomes" id="UP000027238"/>
    </source>
</evidence>
<comment type="caution">
    <text evidence="2">The sequence shown here is derived from an EMBL/GenBank/DDBJ whole genome shotgun (WGS) entry which is preliminary data.</text>
</comment>
<dbReference type="OMA" id="NNVYWEL"/>
<accession>A0A066XKK6</accession>
<evidence type="ECO:0000313" key="2">
    <source>
        <dbReference type="EMBL" id="KDN66570.1"/>
    </source>
</evidence>
<dbReference type="AlphaFoldDB" id="A0A066XKK6"/>
<proteinExistence type="predicted"/>
<gene>
    <name evidence="2" type="ORF">CSUB01_02564</name>
</gene>
<protein>
    <submittedName>
        <fullName evidence="2">Uncharacterized protein</fullName>
    </submittedName>
</protein>
<feature type="region of interest" description="Disordered" evidence="1">
    <location>
        <begin position="19"/>
        <end position="120"/>
    </location>
</feature>